<dbReference type="AlphaFoldDB" id="A0AAU7APC7"/>
<dbReference type="KEGG" id="parq:DSM112329_00176"/>
<accession>A0AAU7APC7</accession>
<protein>
    <submittedName>
        <fullName evidence="1">Uncharacterized protein</fullName>
    </submittedName>
</protein>
<organism evidence="1">
    <name type="scientific">Paraconexibacter sp. AEG42_29</name>
    <dbReference type="NCBI Taxonomy" id="2997339"/>
    <lineage>
        <taxon>Bacteria</taxon>
        <taxon>Bacillati</taxon>
        <taxon>Actinomycetota</taxon>
        <taxon>Thermoleophilia</taxon>
        <taxon>Solirubrobacterales</taxon>
        <taxon>Paraconexibacteraceae</taxon>
        <taxon>Paraconexibacter</taxon>
    </lineage>
</organism>
<name>A0AAU7APC7_9ACTN</name>
<reference evidence="1" key="1">
    <citation type="submission" date="2022-12" db="EMBL/GenBank/DDBJ databases">
        <title>Paraconexibacter alkalitolerans sp. nov. and Baekduia alba sp. nov., isolated from soil and emended description of the genera Paraconexibacter (Chun et al., 2020) and Baekduia (An et al., 2020).</title>
        <authorList>
            <person name="Vieira S."/>
            <person name="Huber K.J."/>
            <person name="Geppert A."/>
            <person name="Wolf J."/>
            <person name="Neumann-Schaal M."/>
            <person name="Muesken M."/>
            <person name="Overmann J."/>
        </authorList>
    </citation>
    <scope>NUCLEOTIDE SEQUENCE</scope>
    <source>
        <strain evidence="1">AEG42_29</strain>
    </source>
</reference>
<evidence type="ECO:0000313" key="1">
    <source>
        <dbReference type="EMBL" id="XAY03362.1"/>
    </source>
</evidence>
<proteinExistence type="predicted"/>
<gene>
    <name evidence="1" type="ORF">DSM112329_00176</name>
</gene>
<sequence length="105" mass="11694">MQRSWNYVEGFAVRAGDHLGVQNHAWNLGADDRNADTTWDVEGIAYFGMPFTYLEVIQNWRCNAESRTPLLPGLAGLIGPISVGDYMGVRMDDDGRLVFDGIVDD</sequence>
<dbReference type="EMBL" id="CP114014">
    <property type="protein sequence ID" value="XAY03362.1"/>
    <property type="molecule type" value="Genomic_DNA"/>
</dbReference>